<dbReference type="Gene3D" id="3.30.470.20">
    <property type="entry name" value="ATP-grasp fold, B domain"/>
    <property type="match status" value="1"/>
</dbReference>
<dbReference type="Pfam" id="PF07478">
    <property type="entry name" value="Dala_Dala_lig_C"/>
    <property type="match status" value="1"/>
</dbReference>
<dbReference type="PANTHER" id="PTHR23132:SF0">
    <property type="entry name" value="D-ALANINE-D-ALANINE LIGASE FAMILY"/>
    <property type="match status" value="1"/>
</dbReference>
<evidence type="ECO:0000256" key="1">
    <source>
        <dbReference type="PROSITE-ProRule" id="PRU00708"/>
    </source>
</evidence>
<gene>
    <name evidence="3" type="ORF">LWI28_025466</name>
</gene>
<dbReference type="EMBL" id="JAJSOW010000108">
    <property type="protein sequence ID" value="KAI9154380.1"/>
    <property type="molecule type" value="Genomic_DNA"/>
</dbReference>
<dbReference type="GO" id="GO:0009507">
    <property type="term" value="C:chloroplast"/>
    <property type="evidence" value="ECO:0007669"/>
    <property type="project" value="TreeGrafter"/>
</dbReference>
<organism evidence="3 4">
    <name type="scientific">Acer negundo</name>
    <name type="common">Box elder</name>
    <dbReference type="NCBI Taxonomy" id="4023"/>
    <lineage>
        <taxon>Eukaryota</taxon>
        <taxon>Viridiplantae</taxon>
        <taxon>Streptophyta</taxon>
        <taxon>Embryophyta</taxon>
        <taxon>Tracheophyta</taxon>
        <taxon>Spermatophyta</taxon>
        <taxon>Magnoliopsida</taxon>
        <taxon>eudicotyledons</taxon>
        <taxon>Gunneridae</taxon>
        <taxon>Pentapetalae</taxon>
        <taxon>rosids</taxon>
        <taxon>malvids</taxon>
        <taxon>Sapindales</taxon>
        <taxon>Sapindaceae</taxon>
        <taxon>Hippocastanoideae</taxon>
        <taxon>Acereae</taxon>
        <taxon>Acer</taxon>
    </lineage>
</organism>
<dbReference type="PANTHER" id="PTHR23132">
    <property type="entry name" value="D-ALANINE--D-ALANINE LIGASE"/>
    <property type="match status" value="1"/>
</dbReference>
<sequence length="212" mass="23957">MMSCYRVHGKGEQSLVLFEKMRDCGFEPNCVTLTAILAGCNHSVHSSGDVSEKDAIFNYRRKYLPTQQVVYHTPPRFPIDVINSIREGASLLFQRLGLHDFARIDGWFLPSSTNILSSSEGKYGRIESVMLIEPIRLVEWNRPASYFSKLQSVSGHLTGRSNASRLTEALNKSEGAKFLSHLEGTLRSGKYPLRAEQMYGSICKLLMMYNRV</sequence>
<dbReference type="InterPro" id="IPR002885">
    <property type="entry name" value="PPR_rpt"/>
</dbReference>
<proteinExistence type="predicted"/>
<name>A0AAD5I7F9_ACENE</name>
<dbReference type="InterPro" id="IPR011095">
    <property type="entry name" value="Dala_Dala_lig_C"/>
</dbReference>
<dbReference type="AlphaFoldDB" id="A0AAD5I7F9"/>
<evidence type="ECO:0000259" key="2">
    <source>
        <dbReference type="Pfam" id="PF07478"/>
    </source>
</evidence>
<keyword evidence="4" id="KW-1185">Reference proteome</keyword>
<protein>
    <recommendedName>
        <fullName evidence="2">D-alanine--D-alanine ligase C-terminal domain-containing protein</fullName>
    </recommendedName>
</protein>
<reference evidence="3" key="2">
    <citation type="submission" date="2023-02" db="EMBL/GenBank/DDBJ databases">
        <authorList>
            <person name="Swenson N.G."/>
            <person name="Wegrzyn J.L."/>
            <person name="Mcevoy S.L."/>
        </authorList>
    </citation>
    <scope>NUCLEOTIDE SEQUENCE</scope>
    <source>
        <strain evidence="3">91603</strain>
        <tissue evidence="3">Leaf</tissue>
    </source>
</reference>
<dbReference type="GO" id="GO:0008716">
    <property type="term" value="F:D-alanine-D-alanine ligase activity"/>
    <property type="evidence" value="ECO:0007669"/>
    <property type="project" value="InterPro"/>
</dbReference>
<evidence type="ECO:0000313" key="4">
    <source>
        <dbReference type="Proteomes" id="UP001064489"/>
    </source>
</evidence>
<dbReference type="PROSITE" id="PS51375">
    <property type="entry name" value="PPR"/>
    <property type="match status" value="1"/>
</dbReference>
<feature type="domain" description="D-alanine--D-alanine ligase C-terminal" evidence="2">
    <location>
        <begin position="35"/>
        <end position="112"/>
    </location>
</feature>
<dbReference type="NCBIfam" id="TIGR00756">
    <property type="entry name" value="PPR"/>
    <property type="match status" value="1"/>
</dbReference>
<dbReference type="Proteomes" id="UP001064489">
    <property type="component" value="Chromosome 11"/>
</dbReference>
<accession>A0AAD5I7F9</accession>
<comment type="caution">
    <text evidence="3">The sequence shown here is derived from an EMBL/GenBank/DDBJ whole genome shotgun (WGS) entry which is preliminary data.</text>
</comment>
<feature type="repeat" description="PPR" evidence="1">
    <location>
        <begin position="1"/>
        <end position="28"/>
    </location>
</feature>
<reference evidence="3" key="1">
    <citation type="journal article" date="2022" name="Plant J.">
        <title>Strategies of tolerance reflected in two North American maple genomes.</title>
        <authorList>
            <person name="McEvoy S.L."/>
            <person name="Sezen U.U."/>
            <person name="Trouern-Trend A."/>
            <person name="McMahon S.M."/>
            <person name="Schaberg P.G."/>
            <person name="Yang J."/>
            <person name="Wegrzyn J.L."/>
            <person name="Swenson N.G."/>
        </authorList>
    </citation>
    <scope>NUCLEOTIDE SEQUENCE</scope>
    <source>
        <strain evidence="3">91603</strain>
    </source>
</reference>
<evidence type="ECO:0000313" key="3">
    <source>
        <dbReference type="EMBL" id="KAI9154380.1"/>
    </source>
</evidence>